<dbReference type="RefSeq" id="WP_082075691.1">
    <property type="nucleotide sequence ID" value="NZ_BANC01000064.1"/>
</dbReference>
<dbReference type="PRINTS" id="PR00598">
    <property type="entry name" value="HTHMARR"/>
</dbReference>
<dbReference type="PROSITE" id="PS01117">
    <property type="entry name" value="HTH_MARR_1"/>
    <property type="match status" value="1"/>
</dbReference>
<dbReference type="InterPro" id="IPR000835">
    <property type="entry name" value="HTH_MarR-typ"/>
</dbReference>
<organism evidence="6 7">
    <name type="scientific">Acidocella aminolytica 101 = DSM 11237</name>
    <dbReference type="NCBI Taxonomy" id="1120923"/>
    <lineage>
        <taxon>Bacteria</taxon>
        <taxon>Pseudomonadati</taxon>
        <taxon>Pseudomonadota</taxon>
        <taxon>Alphaproteobacteria</taxon>
        <taxon>Acetobacterales</taxon>
        <taxon>Acidocellaceae</taxon>
        <taxon>Acidocella</taxon>
    </lineage>
</organism>
<protein>
    <submittedName>
        <fullName evidence="6">Transcriptional regulator MarR</fullName>
    </submittedName>
</protein>
<evidence type="ECO:0000313" key="6">
    <source>
        <dbReference type="EMBL" id="GAN80975.1"/>
    </source>
</evidence>
<evidence type="ECO:0000313" key="7">
    <source>
        <dbReference type="Proteomes" id="UP000032668"/>
    </source>
</evidence>
<dbReference type="PANTHER" id="PTHR33164:SF44">
    <property type="entry name" value="TRANSCRIPTIONAL REGULATORY PROTEIN"/>
    <property type="match status" value="1"/>
</dbReference>
<dbReference type="GO" id="GO:0006950">
    <property type="term" value="P:response to stress"/>
    <property type="evidence" value="ECO:0007669"/>
    <property type="project" value="TreeGrafter"/>
</dbReference>
<keyword evidence="2" id="KW-0238">DNA-binding</keyword>
<dbReference type="STRING" id="1120923.SAMN02746095_02798"/>
<dbReference type="OrthoDB" id="9799368at2"/>
<proteinExistence type="predicted"/>
<dbReference type="Gene3D" id="1.10.10.10">
    <property type="entry name" value="Winged helix-like DNA-binding domain superfamily/Winged helix DNA-binding domain"/>
    <property type="match status" value="1"/>
</dbReference>
<dbReference type="AlphaFoldDB" id="A0A0D6PGS8"/>
<keyword evidence="1" id="KW-0805">Transcription regulation</keyword>
<reference evidence="6 7" key="1">
    <citation type="submission" date="2012-11" db="EMBL/GenBank/DDBJ databases">
        <title>Whole genome sequence of Acidocella aminolytica 101 = DSM 11237.</title>
        <authorList>
            <person name="Azuma Y."/>
            <person name="Higashiura N."/>
            <person name="Hirakawa H."/>
            <person name="Matsushita K."/>
        </authorList>
    </citation>
    <scope>NUCLEOTIDE SEQUENCE [LARGE SCALE GENOMIC DNA]</scope>
    <source>
        <strain evidence="7">101 / DSM 11237</strain>
    </source>
</reference>
<dbReference type="SMART" id="SM00347">
    <property type="entry name" value="HTH_MARR"/>
    <property type="match status" value="1"/>
</dbReference>
<dbReference type="PANTHER" id="PTHR33164">
    <property type="entry name" value="TRANSCRIPTIONAL REGULATOR, MARR FAMILY"/>
    <property type="match status" value="1"/>
</dbReference>
<dbReference type="InterPro" id="IPR036388">
    <property type="entry name" value="WH-like_DNA-bd_sf"/>
</dbReference>
<dbReference type="EMBL" id="BANC01000064">
    <property type="protein sequence ID" value="GAN80975.1"/>
    <property type="molecule type" value="Genomic_DNA"/>
</dbReference>
<keyword evidence="3" id="KW-0804">Transcription</keyword>
<keyword evidence="7" id="KW-1185">Reference proteome</keyword>
<dbReference type="SUPFAM" id="SSF46785">
    <property type="entry name" value="Winged helix' DNA-binding domain"/>
    <property type="match status" value="1"/>
</dbReference>
<dbReference type="InterPro" id="IPR039422">
    <property type="entry name" value="MarR/SlyA-like"/>
</dbReference>
<gene>
    <name evidence="6" type="ORF">Aam_066_039</name>
</gene>
<evidence type="ECO:0000256" key="1">
    <source>
        <dbReference type="ARBA" id="ARBA00023015"/>
    </source>
</evidence>
<evidence type="ECO:0000256" key="2">
    <source>
        <dbReference type="ARBA" id="ARBA00023125"/>
    </source>
</evidence>
<evidence type="ECO:0000256" key="3">
    <source>
        <dbReference type="ARBA" id="ARBA00023163"/>
    </source>
</evidence>
<dbReference type="PROSITE" id="PS50995">
    <property type="entry name" value="HTH_MARR_2"/>
    <property type="match status" value="1"/>
</dbReference>
<evidence type="ECO:0000256" key="4">
    <source>
        <dbReference type="SAM" id="MobiDB-lite"/>
    </source>
</evidence>
<dbReference type="InterPro" id="IPR036390">
    <property type="entry name" value="WH_DNA-bd_sf"/>
</dbReference>
<sequence>MPDAPTQPYLTSKRETLTSAPHAAPGAGHLFLREDELRLAQDLVFFAMRDLNAPPDALLAEMDFGRAHHRCLHWIGRRPGLKVGELLSILGITKQSLTRVLGPLIREGYVEQVPGPKDRRQRLLSLTEKGATLERQLFESQRERLLSAYREAGGPAVEGFKRVMRGLISPQGRSYVETAEQPRAPKAPRST</sequence>
<feature type="region of interest" description="Disordered" evidence="4">
    <location>
        <begin position="171"/>
        <end position="191"/>
    </location>
</feature>
<dbReference type="GO" id="GO:0003677">
    <property type="term" value="F:DNA binding"/>
    <property type="evidence" value="ECO:0007669"/>
    <property type="project" value="UniProtKB-KW"/>
</dbReference>
<feature type="domain" description="HTH marR-type" evidence="5">
    <location>
        <begin position="36"/>
        <end position="169"/>
    </location>
</feature>
<dbReference type="Proteomes" id="UP000032668">
    <property type="component" value="Unassembled WGS sequence"/>
</dbReference>
<dbReference type="InterPro" id="IPR023187">
    <property type="entry name" value="Tscrpt_reg_MarR-type_CS"/>
</dbReference>
<name>A0A0D6PGS8_9PROT</name>
<comment type="caution">
    <text evidence="6">The sequence shown here is derived from an EMBL/GenBank/DDBJ whole genome shotgun (WGS) entry which is preliminary data.</text>
</comment>
<dbReference type="GO" id="GO:0003700">
    <property type="term" value="F:DNA-binding transcription factor activity"/>
    <property type="evidence" value="ECO:0007669"/>
    <property type="project" value="InterPro"/>
</dbReference>
<evidence type="ECO:0000259" key="5">
    <source>
        <dbReference type="PROSITE" id="PS50995"/>
    </source>
</evidence>
<accession>A0A0D6PGS8</accession>
<dbReference type="Pfam" id="PF12802">
    <property type="entry name" value="MarR_2"/>
    <property type="match status" value="1"/>
</dbReference>